<organism evidence="2 3">
    <name type="scientific">Photobacterium piscicola</name>
    <dbReference type="NCBI Taxonomy" id="1378299"/>
    <lineage>
        <taxon>Bacteria</taxon>
        <taxon>Pseudomonadati</taxon>
        <taxon>Pseudomonadota</taxon>
        <taxon>Gammaproteobacteria</taxon>
        <taxon>Vibrionales</taxon>
        <taxon>Vibrionaceae</taxon>
        <taxon>Photobacterium</taxon>
    </lineage>
</organism>
<protein>
    <submittedName>
        <fullName evidence="2">DUF2523 domain-containing protein</fullName>
    </submittedName>
</protein>
<dbReference type="InterPro" id="IPR019670">
    <property type="entry name" value="DUF2523"/>
</dbReference>
<evidence type="ECO:0000313" key="2">
    <source>
        <dbReference type="EMBL" id="MEC6897451.1"/>
    </source>
</evidence>
<name>A0ABU6LD01_9GAMM</name>
<gene>
    <name evidence="2" type="ORF">VXS00_02150</name>
</gene>
<dbReference type="EMBL" id="JAYXUD010000001">
    <property type="protein sequence ID" value="MEC6897451.1"/>
    <property type="molecule type" value="Genomic_DNA"/>
</dbReference>
<dbReference type="Pfam" id="PF10734">
    <property type="entry name" value="DUF2523"/>
    <property type="match status" value="1"/>
</dbReference>
<comment type="caution">
    <text evidence="2">The sequence shown here is derived from an EMBL/GenBank/DDBJ whole genome shotgun (WGS) entry which is preliminary data.</text>
</comment>
<proteinExistence type="predicted"/>
<keyword evidence="3" id="KW-1185">Reference proteome</keyword>
<sequence length="97" mass="10998">MDVIFEALRGLLMNVFYRITLGLGLTFTTYKSFDALIDGMKEYIVSSFQVLDNSMLNLLSMYRIDDAITILFSAFLVKLVFKGFISGSMTTLNFNPN</sequence>
<reference evidence="2 3" key="1">
    <citation type="submission" date="2024-01" db="EMBL/GenBank/DDBJ databases">
        <title>Active colonisers of the gastrointestinal tract of Atlantic salmon farmed in a warm water region.</title>
        <authorList>
            <person name="Bowman J.P."/>
        </authorList>
    </citation>
    <scope>NUCLEOTIDE SEQUENCE [LARGE SCALE GENOMIC DNA]</scope>
    <source>
        <strain evidence="2 3">S4MW1</strain>
    </source>
</reference>
<dbReference type="RefSeq" id="WP_327779240.1">
    <property type="nucleotide sequence ID" value="NZ_JAYXUD010000001.1"/>
</dbReference>
<feature type="transmembrane region" description="Helical" evidence="1">
    <location>
        <begin position="67"/>
        <end position="85"/>
    </location>
</feature>
<keyword evidence="1" id="KW-0812">Transmembrane</keyword>
<dbReference type="Proteomes" id="UP001339429">
    <property type="component" value="Unassembled WGS sequence"/>
</dbReference>
<feature type="transmembrane region" description="Helical" evidence="1">
    <location>
        <begin position="15"/>
        <end position="33"/>
    </location>
</feature>
<keyword evidence="1" id="KW-1133">Transmembrane helix</keyword>
<evidence type="ECO:0000256" key="1">
    <source>
        <dbReference type="SAM" id="Phobius"/>
    </source>
</evidence>
<evidence type="ECO:0000313" key="3">
    <source>
        <dbReference type="Proteomes" id="UP001339429"/>
    </source>
</evidence>
<keyword evidence="1" id="KW-0472">Membrane</keyword>
<accession>A0ABU6LD01</accession>